<evidence type="ECO:0000256" key="1">
    <source>
        <dbReference type="SAM" id="MobiDB-lite"/>
    </source>
</evidence>
<dbReference type="EMBL" id="JAIOIV010000072">
    <property type="protein sequence ID" value="MBZ0156233.1"/>
    <property type="molecule type" value="Genomic_DNA"/>
</dbReference>
<feature type="region of interest" description="Disordered" evidence="1">
    <location>
        <begin position="95"/>
        <end position="123"/>
    </location>
</feature>
<gene>
    <name evidence="2" type="ORF">K8I29_08505</name>
</gene>
<evidence type="ECO:0000313" key="2">
    <source>
        <dbReference type="EMBL" id="MBZ0156233.1"/>
    </source>
</evidence>
<evidence type="ECO:0000313" key="3">
    <source>
        <dbReference type="Proteomes" id="UP000705867"/>
    </source>
</evidence>
<proteinExistence type="predicted"/>
<reference evidence="2" key="1">
    <citation type="journal article" date="2021" name="bioRxiv">
        <title>Unraveling nitrogen, sulfur and carbon metabolic pathways and microbial community transcriptional responses to substrate deprivation and toxicity stresses in a bioreactor mimicking anoxic brackish coastal sediment conditions.</title>
        <authorList>
            <person name="Martins P.D."/>
            <person name="Echeveste M.J."/>
            <person name="Arshad A."/>
            <person name="Kurth J."/>
            <person name="Ouboter H."/>
            <person name="Jetten M.S.M."/>
            <person name="Welte C.U."/>
        </authorList>
    </citation>
    <scope>NUCLEOTIDE SEQUENCE</scope>
    <source>
        <strain evidence="2">MAG_39</strain>
    </source>
</reference>
<dbReference type="Proteomes" id="UP000705867">
    <property type="component" value="Unassembled WGS sequence"/>
</dbReference>
<organism evidence="2 3">
    <name type="scientific">Candidatus Nitrobium versatile</name>
    <dbReference type="NCBI Taxonomy" id="2884831"/>
    <lineage>
        <taxon>Bacteria</taxon>
        <taxon>Pseudomonadati</taxon>
        <taxon>Nitrospirota</taxon>
        <taxon>Nitrospiria</taxon>
        <taxon>Nitrospirales</taxon>
        <taxon>Nitrospiraceae</taxon>
        <taxon>Candidatus Nitrobium</taxon>
    </lineage>
</organism>
<reference evidence="2" key="2">
    <citation type="submission" date="2021-08" db="EMBL/GenBank/DDBJ databases">
        <authorList>
            <person name="Dalcin Martins P."/>
        </authorList>
    </citation>
    <scope>NUCLEOTIDE SEQUENCE</scope>
    <source>
        <strain evidence="2">MAG_39</strain>
    </source>
</reference>
<accession>A0A953J5V3</accession>
<protein>
    <submittedName>
        <fullName evidence="2">Uncharacterized protein</fullName>
    </submittedName>
</protein>
<sequence length="123" mass="14302">MVRIRLQVSPIRTLCECVACGCKFTPDGVIASLWEEDRNNRSIGYVCEWCVLRGAEDLPALLRTHAHALREKAKRLLKLSKQPFSCPPLKEYRRLEEEAGKDSTRRRRHLLRKDETGEELLRN</sequence>
<name>A0A953J5V3_9BACT</name>
<comment type="caution">
    <text evidence="2">The sequence shown here is derived from an EMBL/GenBank/DDBJ whole genome shotgun (WGS) entry which is preliminary data.</text>
</comment>
<dbReference type="AlphaFoldDB" id="A0A953J5V3"/>
<feature type="compositionally biased region" description="Basic and acidic residues" evidence="1">
    <location>
        <begin position="112"/>
        <end position="123"/>
    </location>
</feature>